<dbReference type="Proteomes" id="UP000814140">
    <property type="component" value="Unassembled WGS sequence"/>
</dbReference>
<reference evidence="1" key="1">
    <citation type="submission" date="2021-03" db="EMBL/GenBank/DDBJ databases">
        <authorList>
            <consortium name="DOE Joint Genome Institute"/>
            <person name="Ahrendt S."/>
            <person name="Looney B.P."/>
            <person name="Miyauchi S."/>
            <person name="Morin E."/>
            <person name="Drula E."/>
            <person name="Courty P.E."/>
            <person name="Chicoki N."/>
            <person name="Fauchery L."/>
            <person name="Kohler A."/>
            <person name="Kuo A."/>
            <person name="Labutti K."/>
            <person name="Pangilinan J."/>
            <person name="Lipzen A."/>
            <person name="Riley R."/>
            <person name="Andreopoulos W."/>
            <person name="He G."/>
            <person name="Johnson J."/>
            <person name="Barry K.W."/>
            <person name="Grigoriev I.V."/>
            <person name="Nagy L."/>
            <person name="Hibbett D."/>
            <person name="Henrissat B."/>
            <person name="Matheny P.B."/>
            <person name="Labbe J."/>
            <person name="Martin F."/>
        </authorList>
    </citation>
    <scope>NUCLEOTIDE SEQUENCE</scope>
    <source>
        <strain evidence="1">HHB10654</strain>
    </source>
</reference>
<name>A0ACB8T822_9AGAM</name>
<protein>
    <submittedName>
        <fullName evidence="1">NAD-aldehyde dehydrogenase</fullName>
    </submittedName>
</protein>
<dbReference type="EMBL" id="MU277199">
    <property type="protein sequence ID" value="KAI0064306.1"/>
    <property type="molecule type" value="Genomic_DNA"/>
</dbReference>
<comment type="caution">
    <text evidence="1">The sequence shown here is derived from an EMBL/GenBank/DDBJ whole genome shotgun (WGS) entry which is preliminary data.</text>
</comment>
<sequence length="485" mass="53176">MTILAYTTTPIEEIPVIRDNLRRAFKTGKSKSIAYRKQQLRALRDLITENIPRIREALAADLHRPAFDADFLEINPLLTEVKLAYDRVAKWAKPEKPAWSFNWFAMKPTIRKEPKGVVLVMSPFNYPLLLTFSPLAGAIAAGNASVMKPSELAPACSALFAELVPKYLDTEMYSIVNGAIPETTKILELQWDHIFFTGGARVARIVLAAAAKHLTPVTTELGGKSPAFIDPKCDLKITTKRLLWGKVVNAGQTCMAPDYVLVPKDFVDTFVNACVDTLKEFFPDGAEKSDSFARIVTPSHFARVKGLLDGTQGKIVFGGSTDADARFIEPTLVVGVKSDDSLIELFGPILPIIAVDSLDEAIEVVNSQDHPLALYIFSKDSAYKAKVLDNTQSGTVAANETMIHYGAEGLPFGGTGPSGSGYATGKYTFDAFTHLRCTIDNPGWVDLILGGRYPPYTVRLEPEKKLRNLSRLFPAIPRNSAAPTR</sequence>
<accession>A0ACB8T822</accession>
<gene>
    <name evidence="1" type="ORF">BV25DRAFT_1914511</name>
</gene>
<organism evidence="1 2">
    <name type="scientific">Artomyces pyxidatus</name>
    <dbReference type="NCBI Taxonomy" id="48021"/>
    <lineage>
        <taxon>Eukaryota</taxon>
        <taxon>Fungi</taxon>
        <taxon>Dikarya</taxon>
        <taxon>Basidiomycota</taxon>
        <taxon>Agaricomycotina</taxon>
        <taxon>Agaricomycetes</taxon>
        <taxon>Russulales</taxon>
        <taxon>Auriscalpiaceae</taxon>
        <taxon>Artomyces</taxon>
    </lineage>
</organism>
<evidence type="ECO:0000313" key="1">
    <source>
        <dbReference type="EMBL" id="KAI0064306.1"/>
    </source>
</evidence>
<keyword evidence="2" id="KW-1185">Reference proteome</keyword>
<evidence type="ECO:0000313" key="2">
    <source>
        <dbReference type="Proteomes" id="UP000814140"/>
    </source>
</evidence>
<reference evidence="1" key="2">
    <citation type="journal article" date="2022" name="New Phytol.">
        <title>Evolutionary transition to the ectomycorrhizal habit in the genomes of a hyperdiverse lineage of mushroom-forming fungi.</title>
        <authorList>
            <person name="Looney B."/>
            <person name="Miyauchi S."/>
            <person name="Morin E."/>
            <person name="Drula E."/>
            <person name="Courty P.E."/>
            <person name="Kohler A."/>
            <person name="Kuo A."/>
            <person name="LaButti K."/>
            <person name="Pangilinan J."/>
            <person name="Lipzen A."/>
            <person name="Riley R."/>
            <person name="Andreopoulos W."/>
            <person name="He G."/>
            <person name="Johnson J."/>
            <person name="Nolan M."/>
            <person name="Tritt A."/>
            <person name="Barry K.W."/>
            <person name="Grigoriev I.V."/>
            <person name="Nagy L.G."/>
            <person name="Hibbett D."/>
            <person name="Henrissat B."/>
            <person name="Matheny P.B."/>
            <person name="Labbe J."/>
            <person name="Martin F.M."/>
        </authorList>
    </citation>
    <scope>NUCLEOTIDE SEQUENCE</scope>
    <source>
        <strain evidence="1">HHB10654</strain>
    </source>
</reference>
<proteinExistence type="predicted"/>